<reference evidence="2 3" key="1">
    <citation type="submission" date="2015-06" db="EMBL/GenBank/DDBJ databases">
        <authorList>
            <person name="Zeng Y."/>
            <person name="Huang Y."/>
        </authorList>
    </citation>
    <scope>NUCLEOTIDE SEQUENCE [LARGE SCALE GENOMIC DNA]</scope>
    <source>
        <strain evidence="2 3">PQ-2</strain>
        <plasmid evidence="3">Plasmid p2</plasmid>
    </source>
</reference>
<keyword evidence="2" id="KW-0614">Plasmid</keyword>
<dbReference type="AlphaFoldDB" id="A0A0G3XM39"/>
<geneLocation type="plasmid" evidence="2 3">
    <name>p2</name>
</geneLocation>
<sequence length="165" mass="17712">MNSAEPPADERDRRRAKARAAPSAKLRAGVRETGKSEEWCGKPAGLHGPLLFRLPAGTGAAGFIGWQRAVCASSGMLEVGHGASFRIGHVRACPAPQEDRMNHCYTVVRLKLARRAGQEFGEGPTLIAFHRPFTASQGMSFPGTEAVWSKVQPADKSTAEPCEES</sequence>
<dbReference type="PATRIC" id="fig|1348774.3.peg.4020"/>
<proteinExistence type="predicted"/>
<accession>A0A0G3XM39</accession>
<dbReference type="KEGG" id="cna:AB433_19060"/>
<evidence type="ECO:0000256" key="1">
    <source>
        <dbReference type="SAM" id="MobiDB-lite"/>
    </source>
</evidence>
<dbReference type="Proteomes" id="UP000035287">
    <property type="component" value="Plasmid p2"/>
</dbReference>
<evidence type="ECO:0000313" key="3">
    <source>
        <dbReference type="Proteomes" id="UP000035287"/>
    </source>
</evidence>
<dbReference type="EMBL" id="CP011772">
    <property type="protein sequence ID" value="AKM12232.1"/>
    <property type="molecule type" value="Genomic_DNA"/>
</dbReference>
<keyword evidence="3" id="KW-1185">Reference proteome</keyword>
<evidence type="ECO:0000313" key="2">
    <source>
        <dbReference type="EMBL" id="AKM12232.1"/>
    </source>
</evidence>
<name>A0A0G3XM39_9SPHN</name>
<protein>
    <submittedName>
        <fullName evidence="2">Uncharacterized protein</fullName>
    </submittedName>
</protein>
<gene>
    <name evidence="2" type="ORF">AB433_19060</name>
</gene>
<organism evidence="2 3">
    <name type="scientific">Croceicoccus naphthovorans</name>
    <dbReference type="NCBI Taxonomy" id="1348774"/>
    <lineage>
        <taxon>Bacteria</taxon>
        <taxon>Pseudomonadati</taxon>
        <taxon>Pseudomonadota</taxon>
        <taxon>Alphaproteobacteria</taxon>
        <taxon>Sphingomonadales</taxon>
        <taxon>Erythrobacteraceae</taxon>
        <taxon>Croceicoccus</taxon>
    </lineage>
</organism>
<feature type="region of interest" description="Disordered" evidence="1">
    <location>
        <begin position="1"/>
        <end position="34"/>
    </location>
</feature>